<proteinExistence type="predicted"/>
<feature type="domain" description="DUF4142" evidence="3">
    <location>
        <begin position="48"/>
        <end position="182"/>
    </location>
</feature>
<dbReference type="InterPro" id="IPR025419">
    <property type="entry name" value="DUF4142"/>
</dbReference>
<evidence type="ECO:0000313" key="4">
    <source>
        <dbReference type="EMBL" id="RXF72358.1"/>
    </source>
</evidence>
<dbReference type="PANTHER" id="PTHR38593:SF1">
    <property type="entry name" value="BLR2558 PROTEIN"/>
    <property type="match status" value="1"/>
</dbReference>
<dbReference type="PANTHER" id="PTHR38593">
    <property type="entry name" value="BLR2558 PROTEIN"/>
    <property type="match status" value="1"/>
</dbReference>
<dbReference type="RefSeq" id="WP_128767543.1">
    <property type="nucleotide sequence ID" value="NZ_RXOC01000001.1"/>
</dbReference>
<comment type="caution">
    <text evidence="4">The sequence shown here is derived from an EMBL/GenBank/DDBJ whole genome shotgun (WGS) entry which is preliminary data.</text>
</comment>
<feature type="region of interest" description="Disordered" evidence="1">
    <location>
        <begin position="22"/>
        <end position="48"/>
    </location>
</feature>
<feature type="chain" id="PRO_5020660823" evidence="2">
    <location>
        <begin position="23"/>
        <end position="189"/>
    </location>
</feature>
<dbReference type="Pfam" id="PF13628">
    <property type="entry name" value="DUF4142"/>
    <property type="match status" value="1"/>
</dbReference>
<dbReference type="EMBL" id="RXOC01000001">
    <property type="protein sequence ID" value="RXF72358.1"/>
    <property type="molecule type" value="Genomic_DNA"/>
</dbReference>
<feature type="compositionally biased region" description="Basic and acidic residues" evidence="1">
    <location>
        <begin position="39"/>
        <end position="48"/>
    </location>
</feature>
<name>A0A4Q0MFU1_9SPHI</name>
<feature type="signal peptide" evidence="2">
    <location>
        <begin position="1"/>
        <end position="22"/>
    </location>
</feature>
<dbReference type="Proteomes" id="UP000290848">
    <property type="component" value="Unassembled WGS sequence"/>
</dbReference>
<feature type="compositionally biased region" description="Polar residues" evidence="1">
    <location>
        <begin position="22"/>
        <end position="34"/>
    </location>
</feature>
<evidence type="ECO:0000313" key="5">
    <source>
        <dbReference type="Proteomes" id="UP000290848"/>
    </source>
</evidence>
<keyword evidence="2" id="KW-0732">Signal</keyword>
<protein>
    <submittedName>
        <fullName evidence="4">DUF4142 domain-containing protein</fullName>
    </submittedName>
</protein>
<reference evidence="4 5" key="1">
    <citation type="submission" date="2018-12" db="EMBL/GenBank/DDBJ databases">
        <title>The Draft Genome Sequence of the Soil Bacterium Pedobacter tournemirensis R1.</title>
        <authorList>
            <person name="He J."/>
        </authorList>
    </citation>
    <scope>NUCLEOTIDE SEQUENCE [LARGE SCALE GENOMIC DNA]</scope>
    <source>
        <strain evidence="4 5">R1</strain>
    </source>
</reference>
<organism evidence="4 5">
    <name type="scientific">Arcticibacter tournemirensis</name>
    <dbReference type="NCBI Taxonomy" id="699437"/>
    <lineage>
        <taxon>Bacteria</taxon>
        <taxon>Pseudomonadati</taxon>
        <taxon>Bacteroidota</taxon>
        <taxon>Sphingobacteriia</taxon>
        <taxon>Sphingobacteriales</taxon>
        <taxon>Sphingobacteriaceae</taxon>
        <taxon>Arcticibacter</taxon>
    </lineage>
</organism>
<dbReference type="AlphaFoldDB" id="A0A4Q0MFU1"/>
<dbReference type="Gene3D" id="1.20.1260.10">
    <property type="match status" value="1"/>
</dbReference>
<gene>
    <name evidence="4" type="ORF">EKH83_01110</name>
</gene>
<accession>A0A4Q0MFU1</accession>
<evidence type="ECO:0000259" key="3">
    <source>
        <dbReference type="Pfam" id="PF13628"/>
    </source>
</evidence>
<evidence type="ECO:0000256" key="1">
    <source>
        <dbReference type="SAM" id="MobiDB-lite"/>
    </source>
</evidence>
<evidence type="ECO:0000256" key="2">
    <source>
        <dbReference type="SAM" id="SignalP"/>
    </source>
</evidence>
<sequence length="189" mass="20783">MKKSNYLLLMLAAGMLAFQSCGNSNSGKTDSTEQAAEANEQKDNVHPEDSDFMVKAADAGMAEVELGNLAQQNASDQRVKDFGAMMVKDHTKANDELKALAATKNVTLPATLGEEHQKHFEEMKKMTGAEFDKHYMDMMVNDHQKVIDMFESASENEKDLDVKAFASKTLPVLNAHLASAKEVNDALKK</sequence>
<dbReference type="InterPro" id="IPR012347">
    <property type="entry name" value="Ferritin-like"/>
</dbReference>
<dbReference type="PROSITE" id="PS51257">
    <property type="entry name" value="PROKAR_LIPOPROTEIN"/>
    <property type="match status" value="1"/>
</dbReference>